<reference evidence="2" key="1">
    <citation type="submission" date="2020-02" db="EMBL/GenBank/DDBJ databases">
        <authorList>
            <person name="Meier V. D."/>
        </authorList>
    </citation>
    <scope>NUCLEOTIDE SEQUENCE</scope>
    <source>
        <strain evidence="2">AVDCRST_MAG80</strain>
    </source>
</reference>
<organism evidence="2">
    <name type="scientific">uncultured Rubrobacteraceae bacterium</name>
    <dbReference type="NCBI Taxonomy" id="349277"/>
    <lineage>
        <taxon>Bacteria</taxon>
        <taxon>Bacillati</taxon>
        <taxon>Actinomycetota</taxon>
        <taxon>Rubrobacteria</taxon>
        <taxon>Rubrobacterales</taxon>
        <taxon>Rubrobacteraceae</taxon>
        <taxon>environmental samples</taxon>
    </lineage>
</organism>
<dbReference type="PANTHER" id="PTHR43861:SF1">
    <property type="entry name" value="TRANS-ACONITATE 2-METHYLTRANSFERASE"/>
    <property type="match status" value="1"/>
</dbReference>
<dbReference type="InterPro" id="IPR029063">
    <property type="entry name" value="SAM-dependent_MTases_sf"/>
</dbReference>
<proteinExistence type="predicted"/>
<dbReference type="Pfam" id="PF08241">
    <property type="entry name" value="Methyltransf_11"/>
    <property type="match status" value="1"/>
</dbReference>
<dbReference type="EMBL" id="CADCVC010000135">
    <property type="protein sequence ID" value="CAA9443418.1"/>
    <property type="molecule type" value="Genomic_DNA"/>
</dbReference>
<evidence type="ECO:0000259" key="1">
    <source>
        <dbReference type="Pfam" id="PF08241"/>
    </source>
</evidence>
<dbReference type="CDD" id="cd02440">
    <property type="entry name" value="AdoMet_MTases"/>
    <property type="match status" value="1"/>
</dbReference>
<gene>
    <name evidence="2" type="ORF">AVDCRST_MAG80-1539</name>
</gene>
<sequence>MTLEWDAAEYEVVSVPHVGWGVGLLGRALERRPLRGDEMAIDAGCGTGKITELLLRHLPHGTVLAVDASAAMVEAARERFAGDGQVRVEQQDLVQLQVQRSVDLIFSTATFHWIQDHERLFGRLARALKPEGRLVVQCGGKGNIARVIGATEEVMDGERFRDFFEGWAGPWNFADAETTRARLEAAGFEEVETWLQDEVTRFGSRDELARFLKTVVLGRHLERLPESEHQPFADAVAGKIAAAEDALTVDYVRLNILATRGREP</sequence>
<dbReference type="PANTHER" id="PTHR43861">
    <property type="entry name" value="TRANS-ACONITATE 2-METHYLTRANSFERASE-RELATED"/>
    <property type="match status" value="1"/>
</dbReference>
<feature type="domain" description="Methyltransferase type 11" evidence="1">
    <location>
        <begin position="42"/>
        <end position="136"/>
    </location>
</feature>
<dbReference type="GO" id="GO:0008757">
    <property type="term" value="F:S-adenosylmethionine-dependent methyltransferase activity"/>
    <property type="evidence" value="ECO:0007669"/>
    <property type="project" value="InterPro"/>
</dbReference>
<accession>A0A6J4QJ19</accession>
<dbReference type="InterPro" id="IPR013216">
    <property type="entry name" value="Methyltransf_11"/>
</dbReference>
<dbReference type="SUPFAM" id="SSF53335">
    <property type="entry name" value="S-adenosyl-L-methionine-dependent methyltransferases"/>
    <property type="match status" value="1"/>
</dbReference>
<evidence type="ECO:0000313" key="2">
    <source>
        <dbReference type="EMBL" id="CAA9443418.1"/>
    </source>
</evidence>
<dbReference type="Gene3D" id="3.40.50.150">
    <property type="entry name" value="Vaccinia Virus protein VP39"/>
    <property type="match status" value="1"/>
</dbReference>
<dbReference type="AlphaFoldDB" id="A0A6J4QJ19"/>
<protein>
    <submittedName>
        <fullName evidence="2">Biotin synthesis protein BioC</fullName>
    </submittedName>
</protein>
<name>A0A6J4QJ19_9ACTN</name>